<dbReference type="InterPro" id="IPR027417">
    <property type="entry name" value="P-loop_NTPase"/>
</dbReference>
<keyword evidence="4" id="KW-1185">Reference proteome</keyword>
<dbReference type="SUPFAM" id="SSF52540">
    <property type="entry name" value="P-loop containing nucleoside triphosphate hydrolases"/>
    <property type="match status" value="1"/>
</dbReference>
<gene>
    <name evidence="3" type="ORF">JFN91_15525</name>
</gene>
<dbReference type="InterPro" id="IPR018392">
    <property type="entry name" value="LysM"/>
</dbReference>
<evidence type="ECO:0000259" key="2">
    <source>
        <dbReference type="SMART" id="SM00382"/>
    </source>
</evidence>
<reference evidence="3 4" key="1">
    <citation type="submission" date="2020-12" db="EMBL/GenBank/DDBJ databases">
        <title>Geomonas sp. Red421, isolated from paddy soil.</title>
        <authorList>
            <person name="Xu Z."/>
            <person name="Zhang Z."/>
            <person name="Masuda Y."/>
            <person name="Itoh H."/>
            <person name="Senoo K."/>
        </authorList>
    </citation>
    <scope>NUCLEOTIDE SEQUENCE [LARGE SCALE GENOMIC DNA]</scope>
    <source>
        <strain evidence="3 4">Red421</strain>
    </source>
</reference>
<dbReference type="Proteomes" id="UP000614714">
    <property type="component" value="Unassembled WGS sequence"/>
</dbReference>
<dbReference type="InterPro" id="IPR003593">
    <property type="entry name" value="AAA+_ATPase"/>
</dbReference>
<feature type="transmembrane region" description="Helical" evidence="1">
    <location>
        <begin position="278"/>
        <end position="296"/>
    </location>
</feature>
<dbReference type="SMART" id="SM00382">
    <property type="entry name" value="AAA"/>
    <property type="match status" value="1"/>
</dbReference>
<keyword evidence="1" id="KW-1133">Transmembrane helix</keyword>
<dbReference type="CDD" id="cd00118">
    <property type="entry name" value="LysM"/>
    <property type="match status" value="1"/>
</dbReference>
<evidence type="ECO:0000313" key="4">
    <source>
        <dbReference type="Proteomes" id="UP000614714"/>
    </source>
</evidence>
<organism evidence="3 4">
    <name type="scientific">Geomonas anaerohicana</name>
    <dbReference type="NCBI Taxonomy" id="2798583"/>
    <lineage>
        <taxon>Bacteria</taxon>
        <taxon>Pseudomonadati</taxon>
        <taxon>Thermodesulfobacteriota</taxon>
        <taxon>Desulfuromonadia</taxon>
        <taxon>Geobacterales</taxon>
        <taxon>Geobacteraceae</taxon>
        <taxon>Geomonas</taxon>
    </lineage>
</organism>
<dbReference type="Gene3D" id="3.40.50.300">
    <property type="entry name" value="P-loop containing nucleotide triphosphate hydrolases"/>
    <property type="match status" value="1"/>
</dbReference>
<dbReference type="InterPro" id="IPR049945">
    <property type="entry name" value="AAA_22"/>
</dbReference>
<proteinExistence type="predicted"/>
<dbReference type="PANTHER" id="PTHR35894">
    <property type="entry name" value="GENERAL SECRETION PATHWAY PROTEIN A-RELATED"/>
    <property type="match status" value="1"/>
</dbReference>
<dbReference type="EMBL" id="JAEMHL010000008">
    <property type="protein sequence ID" value="MBJ6751625.1"/>
    <property type="molecule type" value="Genomic_DNA"/>
</dbReference>
<sequence>MYLKYFQFSREPFNITPDPEFFFLSSAHKEALASIIYGVEQKKGFVLVVGEIGVGKTTVVRSYLSHIDPSKLTSVYVLNPMLSFSNLLKQICREVGLASNTRSSFEMLDELHRYLVDEFKGGRNIVIIIDEAQNMPVDTLENLRMLSNIETSREKLIQIVFIAQPEFEKTLSLPELKQLKQRISVKAVISPLDPASGVAYIRSRLAKAAALESVPFTAAALKDIVRLAQGIPRVINILCDNCLINAYGCGQKVVNSAMVRSVAREFGIKGYQLYKCSIAAAVAVLFAVCGLSFYPFPHMTKSSRFLAVPETKVVLAEKLVSSPERQAYVVRVVQRGDTLAKLVTQAYGRADKGTMLLVRKANPTITDENVIVEGARLRFPILSEP</sequence>
<name>A0ABS0YH55_9BACT</name>
<dbReference type="PANTHER" id="PTHR35894:SF1">
    <property type="entry name" value="PHOSPHORIBULOKINASE _ URIDINE KINASE FAMILY"/>
    <property type="match status" value="1"/>
</dbReference>
<dbReference type="RefSeq" id="WP_199390098.1">
    <property type="nucleotide sequence ID" value="NZ_JAEMHL010000008.1"/>
</dbReference>
<evidence type="ECO:0000256" key="1">
    <source>
        <dbReference type="SAM" id="Phobius"/>
    </source>
</evidence>
<evidence type="ECO:0000313" key="3">
    <source>
        <dbReference type="EMBL" id="MBJ6751625.1"/>
    </source>
</evidence>
<comment type="caution">
    <text evidence="3">The sequence shown here is derived from an EMBL/GenBank/DDBJ whole genome shotgun (WGS) entry which is preliminary data.</text>
</comment>
<feature type="domain" description="AAA+ ATPase" evidence="2">
    <location>
        <begin position="42"/>
        <end position="205"/>
    </location>
</feature>
<keyword evidence="1" id="KW-0472">Membrane</keyword>
<accession>A0ABS0YH55</accession>
<dbReference type="InterPro" id="IPR052026">
    <property type="entry name" value="ExeA_AAA_ATPase_DNA-bind"/>
</dbReference>
<dbReference type="Pfam" id="PF13401">
    <property type="entry name" value="AAA_22"/>
    <property type="match status" value="1"/>
</dbReference>
<protein>
    <submittedName>
        <fullName evidence="3">AAA family ATPase</fullName>
    </submittedName>
</protein>
<keyword evidence="1" id="KW-0812">Transmembrane</keyword>